<dbReference type="AlphaFoldDB" id="A0A7L4ZLE1"/>
<organism evidence="2 3">
    <name type="scientific">Kordia antarctica</name>
    <dbReference type="NCBI Taxonomy" id="1218801"/>
    <lineage>
        <taxon>Bacteria</taxon>
        <taxon>Pseudomonadati</taxon>
        <taxon>Bacteroidota</taxon>
        <taxon>Flavobacteriia</taxon>
        <taxon>Flavobacteriales</taxon>
        <taxon>Flavobacteriaceae</taxon>
        <taxon>Kordia</taxon>
    </lineage>
</organism>
<sequence length="188" mass="21658">MQKLWTFPKSTENTLIFIKDKTIYVDQKKGDELKLQTKNIEAQNDWKLPNGIHFATIQKVYFHKNKMEIHQKDSKKTLFIDDSTKSNEIFSALKEGIPTLKYSATRPSIMSQIGIQLPFTILVFISLIYYLFEINEIGRNLEVAALQEAFGTFYGNFIYGISSLGFIGIFIIGLTYIQGRIILLNLIF</sequence>
<accession>A0A7L4ZLE1</accession>
<keyword evidence="1" id="KW-0472">Membrane</keyword>
<evidence type="ECO:0000256" key="1">
    <source>
        <dbReference type="SAM" id="Phobius"/>
    </source>
</evidence>
<protein>
    <submittedName>
        <fullName evidence="2">Uncharacterized protein</fullName>
    </submittedName>
</protein>
<dbReference type="OrthoDB" id="667323at2"/>
<gene>
    <name evidence="2" type="ORF">IMCC3317_21340</name>
</gene>
<dbReference type="Proteomes" id="UP000464657">
    <property type="component" value="Chromosome"/>
</dbReference>
<reference evidence="2 3" key="1">
    <citation type="journal article" date="2013" name="Int. J. Syst. Evol. Microbiol.">
        <title>Kordia antarctica sp. nov., isolated from Antarctic seawater.</title>
        <authorList>
            <person name="Baek K."/>
            <person name="Choi A."/>
            <person name="Kang I."/>
            <person name="Lee K."/>
            <person name="Cho J.C."/>
        </authorList>
    </citation>
    <scope>NUCLEOTIDE SEQUENCE [LARGE SCALE GENOMIC DNA]</scope>
    <source>
        <strain evidence="2 3">IMCC3317</strain>
    </source>
</reference>
<keyword evidence="3" id="KW-1185">Reference proteome</keyword>
<feature type="transmembrane region" description="Helical" evidence="1">
    <location>
        <begin position="113"/>
        <end position="132"/>
    </location>
</feature>
<name>A0A7L4ZLE1_9FLAO</name>
<dbReference type="RefSeq" id="WP_160129440.1">
    <property type="nucleotide sequence ID" value="NZ_CP019288.1"/>
</dbReference>
<keyword evidence="1" id="KW-0812">Transmembrane</keyword>
<proteinExistence type="predicted"/>
<evidence type="ECO:0000313" key="3">
    <source>
        <dbReference type="Proteomes" id="UP000464657"/>
    </source>
</evidence>
<evidence type="ECO:0000313" key="2">
    <source>
        <dbReference type="EMBL" id="QHI36764.1"/>
    </source>
</evidence>
<keyword evidence="1" id="KW-1133">Transmembrane helix</keyword>
<dbReference type="EMBL" id="CP019288">
    <property type="protein sequence ID" value="QHI36764.1"/>
    <property type="molecule type" value="Genomic_DNA"/>
</dbReference>
<feature type="transmembrane region" description="Helical" evidence="1">
    <location>
        <begin position="157"/>
        <end position="177"/>
    </location>
</feature>
<dbReference type="KEGG" id="kan:IMCC3317_21340"/>